<name>A0A9E8A5T8_9HYPH</name>
<sequence length="291" mass="31411">MAGSDSLTSRHPGNALDLVSAGPAIPYGIPPAAARVPVIRRVGRDPIEDRLSLFRRRCHGAGATYKGVEQDLGYGIPVLLHDGLNVADVAGAFEFAKLLIGPLLVGREKDVAGFTIGSGKGGGAVADHPVATGAGVDPSRPFRQGREHRFVPNPDAPERTQRILNPHRVGQGTRVRSEWKQGLRDPRVDTPEQRLDVLTAARIVGKPGATVVGQHEKRMRALHLAVLVLEPDDNMGQTGQAKLFQLVAQRPPRRKCVIQIDPEGDADFLIQDDPGVVQREDFRIGSAHQIL</sequence>
<accession>A0A9E8A5T8</accession>
<gene>
    <name evidence="2" type="ORF">NWE54_04820</name>
</gene>
<feature type="compositionally biased region" description="Basic and acidic residues" evidence="1">
    <location>
        <begin position="144"/>
        <end position="160"/>
    </location>
</feature>
<proteinExistence type="predicted"/>
<reference evidence="2" key="1">
    <citation type="submission" date="2022-08" db="EMBL/GenBank/DDBJ databases">
        <title>Complete Genome Sequences of 2 Bosea sp. soil isolates.</title>
        <authorList>
            <person name="Alvarez Arevalo M."/>
            <person name="Sterndorff E.B."/>
            <person name="Faurdal D."/>
            <person name="Joergensen T.S."/>
            <person name="Weber T."/>
        </authorList>
    </citation>
    <scope>NUCLEOTIDE SEQUENCE</scope>
    <source>
        <strain evidence="2">NBC_00436</strain>
    </source>
</reference>
<protein>
    <submittedName>
        <fullName evidence="2">Uncharacterized protein</fullName>
    </submittedName>
</protein>
<dbReference type="AlphaFoldDB" id="A0A9E8A5T8"/>
<feature type="region of interest" description="Disordered" evidence="1">
    <location>
        <begin position="122"/>
        <end position="160"/>
    </location>
</feature>
<organism evidence="2">
    <name type="scientific">Bosea sp. NBC_00436</name>
    <dbReference type="NCBI Taxonomy" id="2969620"/>
    <lineage>
        <taxon>Bacteria</taxon>
        <taxon>Pseudomonadati</taxon>
        <taxon>Pseudomonadota</taxon>
        <taxon>Alphaproteobacteria</taxon>
        <taxon>Hyphomicrobiales</taxon>
        <taxon>Boseaceae</taxon>
        <taxon>Bosea</taxon>
    </lineage>
</organism>
<evidence type="ECO:0000313" key="2">
    <source>
        <dbReference type="EMBL" id="UZF88115.1"/>
    </source>
</evidence>
<dbReference type="EMBL" id="CP102774">
    <property type="protein sequence ID" value="UZF88115.1"/>
    <property type="molecule type" value="Genomic_DNA"/>
</dbReference>
<evidence type="ECO:0000256" key="1">
    <source>
        <dbReference type="SAM" id="MobiDB-lite"/>
    </source>
</evidence>